<dbReference type="EMBL" id="PFWZ01000082">
    <property type="protein sequence ID" value="PJA40444.1"/>
    <property type="molecule type" value="Genomic_DNA"/>
</dbReference>
<proteinExistence type="predicted"/>
<dbReference type="PANTHER" id="PTHR21496">
    <property type="entry name" value="FERREDOXIN-RELATED"/>
    <property type="match status" value="1"/>
</dbReference>
<organism evidence="6 7">
    <name type="scientific">candidate division WWE3 bacterium CG_4_9_14_3_um_filter_39_7</name>
    <dbReference type="NCBI Taxonomy" id="1975080"/>
    <lineage>
        <taxon>Bacteria</taxon>
        <taxon>Katanobacteria</taxon>
    </lineage>
</organism>
<keyword evidence="4" id="KW-0411">Iron-sulfur</keyword>
<evidence type="ECO:0000256" key="1">
    <source>
        <dbReference type="ARBA" id="ARBA00022714"/>
    </source>
</evidence>
<accession>A0A2M7X2Q2</accession>
<evidence type="ECO:0000259" key="5">
    <source>
        <dbReference type="PROSITE" id="PS51296"/>
    </source>
</evidence>
<evidence type="ECO:0000256" key="2">
    <source>
        <dbReference type="ARBA" id="ARBA00022723"/>
    </source>
</evidence>
<evidence type="ECO:0000313" key="7">
    <source>
        <dbReference type="Proteomes" id="UP000231195"/>
    </source>
</evidence>
<dbReference type="AlphaFoldDB" id="A0A2M7X2Q2"/>
<evidence type="ECO:0000256" key="3">
    <source>
        <dbReference type="ARBA" id="ARBA00023004"/>
    </source>
</evidence>
<dbReference type="SUPFAM" id="SSF50022">
    <property type="entry name" value="ISP domain"/>
    <property type="match status" value="1"/>
</dbReference>
<keyword evidence="1" id="KW-0001">2Fe-2S</keyword>
<comment type="caution">
    <text evidence="6">The sequence shown here is derived from an EMBL/GenBank/DDBJ whole genome shotgun (WGS) entry which is preliminary data.</text>
</comment>
<reference evidence="7" key="1">
    <citation type="submission" date="2017-09" db="EMBL/GenBank/DDBJ databases">
        <title>Depth-based differentiation of microbial function through sediment-hosted aquifers and enrichment of novel symbionts in the deep terrestrial subsurface.</title>
        <authorList>
            <person name="Probst A.J."/>
            <person name="Ladd B."/>
            <person name="Jarett J.K."/>
            <person name="Geller-Mcgrath D.E."/>
            <person name="Sieber C.M.K."/>
            <person name="Emerson J.B."/>
            <person name="Anantharaman K."/>
            <person name="Thomas B.C."/>
            <person name="Malmstrom R."/>
            <person name="Stieglmeier M."/>
            <person name="Klingl A."/>
            <person name="Woyke T."/>
            <person name="Ryan C.M."/>
            <person name="Banfield J.F."/>
        </authorList>
    </citation>
    <scope>NUCLEOTIDE SEQUENCE [LARGE SCALE GENOMIC DNA]</scope>
</reference>
<protein>
    <recommendedName>
        <fullName evidence="5">Rieske domain-containing protein</fullName>
    </recommendedName>
</protein>
<gene>
    <name evidence="6" type="ORF">CO179_02290</name>
</gene>
<evidence type="ECO:0000313" key="6">
    <source>
        <dbReference type="EMBL" id="PJA40444.1"/>
    </source>
</evidence>
<dbReference type="Proteomes" id="UP000231195">
    <property type="component" value="Unassembled WGS sequence"/>
</dbReference>
<sequence length="114" mass="13094">MHEEFNGFEKVCKVSKLNENEGQHFKIKSIDVALFKVGGKVYALNNICPHQKANIMHDGFIEDGFVICPAHGWSFSLIDGKMNEIGCKLDSYEVKIIDEFVYVKVFGKKFNWNF</sequence>
<dbReference type="PANTHER" id="PTHR21496:SF23">
    <property type="entry name" value="3-PHENYLPROPIONATE_CINNAMIC ACID DIOXYGENASE FERREDOXIN SUBUNIT"/>
    <property type="match status" value="1"/>
</dbReference>
<evidence type="ECO:0000256" key="4">
    <source>
        <dbReference type="ARBA" id="ARBA00023014"/>
    </source>
</evidence>
<dbReference type="Pfam" id="PF00355">
    <property type="entry name" value="Rieske"/>
    <property type="match status" value="1"/>
</dbReference>
<dbReference type="CDD" id="cd03467">
    <property type="entry name" value="Rieske"/>
    <property type="match status" value="1"/>
</dbReference>
<feature type="domain" description="Rieske" evidence="5">
    <location>
        <begin position="9"/>
        <end position="103"/>
    </location>
</feature>
<name>A0A2M7X2Q2_UNCKA</name>
<dbReference type="InterPro" id="IPR017941">
    <property type="entry name" value="Rieske_2Fe-2S"/>
</dbReference>
<keyword evidence="2" id="KW-0479">Metal-binding</keyword>
<dbReference type="GO" id="GO:0046872">
    <property type="term" value="F:metal ion binding"/>
    <property type="evidence" value="ECO:0007669"/>
    <property type="project" value="UniProtKB-KW"/>
</dbReference>
<dbReference type="Gene3D" id="2.102.10.10">
    <property type="entry name" value="Rieske [2Fe-2S] iron-sulphur domain"/>
    <property type="match status" value="1"/>
</dbReference>
<keyword evidence="3" id="KW-0408">Iron</keyword>
<dbReference type="PROSITE" id="PS51296">
    <property type="entry name" value="RIESKE"/>
    <property type="match status" value="1"/>
</dbReference>
<dbReference type="GO" id="GO:0051537">
    <property type="term" value="F:2 iron, 2 sulfur cluster binding"/>
    <property type="evidence" value="ECO:0007669"/>
    <property type="project" value="UniProtKB-KW"/>
</dbReference>
<dbReference type="InterPro" id="IPR036922">
    <property type="entry name" value="Rieske_2Fe-2S_sf"/>
</dbReference>